<evidence type="ECO:0000256" key="3">
    <source>
        <dbReference type="ARBA" id="ARBA00022692"/>
    </source>
</evidence>
<feature type="non-terminal residue" evidence="9">
    <location>
        <position position="144"/>
    </location>
</feature>
<dbReference type="Gene3D" id="3.40.50.1000">
    <property type="entry name" value="HAD superfamily/HAD-like"/>
    <property type="match status" value="1"/>
</dbReference>
<evidence type="ECO:0000313" key="10">
    <source>
        <dbReference type="Proteomes" id="UP000230790"/>
    </source>
</evidence>
<sequence length="144" mass="15232">VMIAAVVAVFGLLRGGALGEMFLVAVSVAVAIVPEGLPAVVTITLALGARRMLARNALIRKLPAVEKLGSVTVICSDKTGTLTQNRMTVTVLDLMDRSVRLNERIGREEVRLELAEPPTEETRLQAKAMSLLLSAGALASDAQL</sequence>
<dbReference type="NCBIfam" id="TIGR01494">
    <property type="entry name" value="ATPase_P-type"/>
    <property type="match status" value="1"/>
</dbReference>
<dbReference type="Proteomes" id="UP000230790">
    <property type="component" value="Unassembled WGS sequence"/>
</dbReference>
<dbReference type="InterPro" id="IPR023299">
    <property type="entry name" value="ATPase_P-typ_cyto_dom_N"/>
</dbReference>
<dbReference type="FunFam" id="3.40.50.1000:FF:000001">
    <property type="entry name" value="Phospholipid-transporting ATPase IC"/>
    <property type="match status" value="1"/>
</dbReference>
<keyword evidence="2" id="KW-1003">Cell membrane</keyword>
<dbReference type="InterPro" id="IPR001757">
    <property type="entry name" value="P_typ_ATPase"/>
</dbReference>
<dbReference type="InterPro" id="IPR050510">
    <property type="entry name" value="Cation_transp_ATPase_P-type"/>
</dbReference>
<dbReference type="PROSITE" id="PS00154">
    <property type="entry name" value="ATPASE_E1_E2"/>
    <property type="match status" value="1"/>
</dbReference>
<dbReference type="GO" id="GO:0005886">
    <property type="term" value="C:plasma membrane"/>
    <property type="evidence" value="ECO:0007669"/>
    <property type="project" value="UniProtKB-SubCell"/>
</dbReference>
<keyword evidence="4" id="KW-0547">Nucleotide-binding</keyword>
<keyword evidence="3" id="KW-0812">Transmembrane</keyword>
<evidence type="ECO:0000256" key="2">
    <source>
        <dbReference type="ARBA" id="ARBA00022475"/>
    </source>
</evidence>
<evidence type="ECO:0000313" key="9">
    <source>
        <dbReference type="EMBL" id="PJF45638.1"/>
    </source>
</evidence>
<dbReference type="EMBL" id="PGTN01000895">
    <property type="protein sequence ID" value="PJF45638.1"/>
    <property type="molecule type" value="Genomic_DNA"/>
</dbReference>
<keyword evidence="6" id="KW-1278">Translocase</keyword>
<keyword evidence="7" id="KW-1133">Transmembrane helix</keyword>
<gene>
    <name evidence="9" type="ORF">CUN48_17870</name>
</gene>
<dbReference type="InterPro" id="IPR023298">
    <property type="entry name" value="ATPase_P-typ_TM_dom_sf"/>
</dbReference>
<dbReference type="GO" id="GO:0005524">
    <property type="term" value="F:ATP binding"/>
    <property type="evidence" value="ECO:0007669"/>
    <property type="project" value="UniProtKB-KW"/>
</dbReference>
<reference evidence="9 10" key="1">
    <citation type="submission" date="2017-11" db="EMBL/GenBank/DDBJ databases">
        <title>Evolution of Phototrophy in the Chloroflexi Phylum Driven by Horizontal Gene Transfer.</title>
        <authorList>
            <person name="Ward L.M."/>
            <person name="Hemp J."/>
            <person name="Shih P.M."/>
            <person name="Mcglynn S.E."/>
            <person name="Fischer W."/>
        </authorList>
    </citation>
    <scope>NUCLEOTIDE SEQUENCE [LARGE SCALE GENOMIC DNA]</scope>
    <source>
        <strain evidence="9">JP3_7</strain>
    </source>
</reference>
<dbReference type="SUPFAM" id="SSF81665">
    <property type="entry name" value="Calcium ATPase, transmembrane domain M"/>
    <property type="match status" value="1"/>
</dbReference>
<dbReference type="PANTHER" id="PTHR43294:SF21">
    <property type="entry name" value="CATION TRANSPORTING ATPASE"/>
    <property type="match status" value="1"/>
</dbReference>
<dbReference type="SUPFAM" id="SSF56784">
    <property type="entry name" value="HAD-like"/>
    <property type="match status" value="1"/>
</dbReference>
<accession>A0A2M8Q757</accession>
<protein>
    <submittedName>
        <fullName evidence="9">ATPase</fullName>
    </submittedName>
</protein>
<evidence type="ECO:0000256" key="4">
    <source>
        <dbReference type="ARBA" id="ARBA00022741"/>
    </source>
</evidence>
<comment type="caution">
    <text evidence="9">The sequence shown here is derived from an EMBL/GenBank/DDBJ whole genome shotgun (WGS) entry which is preliminary data.</text>
</comment>
<dbReference type="InterPro" id="IPR036412">
    <property type="entry name" value="HAD-like_sf"/>
</dbReference>
<organism evidence="9 10">
    <name type="scientific">Candidatus Thermofonsia Clade 3 bacterium</name>
    <dbReference type="NCBI Taxonomy" id="2364212"/>
    <lineage>
        <taxon>Bacteria</taxon>
        <taxon>Bacillati</taxon>
        <taxon>Chloroflexota</taxon>
        <taxon>Candidatus Thermofontia</taxon>
        <taxon>Candidatus Thermofonsia Clade 3</taxon>
    </lineage>
</organism>
<evidence type="ECO:0000256" key="6">
    <source>
        <dbReference type="ARBA" id="ARBA00022967"/>
    </source>
</evidence>
<evidence type="ECO:0000256" key="8">
    <source>
        <dbReference type="ARBA" id="ARBA00023136"/>
    </source>
</evidence>
<dbReference type="InterPro" id="IPR018303">
    <property type="entry name" value="ATPase_P-typ_P_site"/>
</dbReference>
<evidence type="ECO:0000256" key="1">
    <source>
        <dbReference type="ARBA" id="ARBA00004651"/>
    </source>
</evidence>
<evidence type="ECO:0000256" key="7">
    <source>
        <dbReference type="ARBA" id="ARBA00022989"/>
    </source>
</evidence>
<keyword evidence="5" id="KW-0067">ATP-binding</keyword>
<dbReference type="Gene3D" id="3.40.1110.10">
    <property type="entry name" value="Calcium-transporting ATPase, cytoplasmic domain N"/>
    <property type="match status" value="1"/>
</dbReference>
<proteinExistence type="predicted"/>
<dbReference type="AlphaFoldDB" id="A0A2M8Q757"/>
<comment type="subcellular location">
    <subcellularLocation>
        <location evidence="1">Cell membrane</location>
        <topology evidence="1">Multi-pass membrane protein</topology>
    </subcellularLocation>
</comment>
<dbReference type="PANTHER" id="PTHR43294">
    <property type="entry name" value="SODIUM/POTASSIUM-TRANSPORTING ATPASE SUBUNIT ALPHA"/>
    <property type="match status" value="1"/>
</dbReference>
<dbReference type="GO" id="GO:0016887">
    <property type="term" value="F:ATP hydrolysis activity"/>
    <property type="evidence" value="ECO:0007669"/>
    <property type="project" value="InterPro"/>
</dbReference>
<dbReference type="InterPro" id="IPR023214">
    <property type="entry name" value="HAD_sf"/>
</dbReference>
<dbReference type="Gene3D" id="1.20.1110.10">
    <property type="entry name" value="Calcium-transporting ATPase, transmembrane domain"/>
    <property type="match status" value="1"/>
</dbReference>
<name>A0A2M8Q757_9CHLR</name>
<evidence type="ECO:0000256" key="5">
    <source>
        <dbReference type="ARBA" id="ARBA00022840"/>
    </source>
</evidence>
<feature type="non-terminal residue" evidence="9">
    <location>
        <position position="1"/>
    </location>
</feature>
<keyword evidence="8" id="KW-0472">Membrane</keyword>